<keyword evidence="1" id="KW-0472">Membrane</keyword>
<dbReference type="EMBL" id="BPQB01000002">
    <property type="protein sequence ID" value="GJE85446.1"/>
    <property type="molecule type" value="Genomic_DNA"/>
</dbReference>
<name>A0A9P3FZG0_9APHY</name>
<protein>
    <submittedName>
        <fullName evidence="2">Uncharacterized protein</fullName>
    </submittedName>
</protein>
<accession>A0A9P3FZG0</accession>
<comment type="caution">
    <text evidence="2">The sequence shown here is derived from an EMBL/GenBank/DDBJ whole genome shotgun (WGS) entry which is preliminary data.</text>
</comment>
<dbReference type="AlphaFoldDB" id="A0A9P3FZG0"/>
<reference evidence="2 3" key="1">
    <citation type="submission" date="2021-08" db="EMBL/GenBank/DDBJ databases">
        <title>Draft Genome Sequence of Phanerochaete sordida strain YK-624.</title>
        <authorList>
            <person name="Mori T."/>
            <person name="Dohra H."/>
            <person name="Suzuki T."/>
            <person name="Kawagishi H."/>
            <person name="Hirai H."/>
        </authorList>
    </citation>
    <scope>NUCLEOTIDE SEQUENCE [LARGE SCALE GENOMIC DNA]</scope>
    <source>
        <strain evidence="2 3">YK-624</strain>
    </source>
</reference>
<keyword evidence="1" id="KW-0812">Transmembrane</keyword>
<evidence type="ECO:0000256" key="1">
    <source>
        <dbReference type="SAM" id="Phobius"/>
    </source>
</evidence>
<keyword evidence="1" id="KW-1133">Transmembrane helix</keyword>
<sequence length="96" mass="10518">MDYALNERPAAASAAEYLPLSQDDDVHPKERTLGAATAKIALWMSPAAMAVAFATLVLVNAMCLLFTMHQVNVVHGALKDRLEFVANHDLRQIRSL</sequence>
<organism evidence="2 3">
    <name type="scientific">Phanerochaete sordida</name>
    <dbReference type="NCBI Taxonomy" id="48140"/>
    <lineage>
        <taxon>Eukaryota</taxon>
        <taxon>Fungi</taxon>
        <taxon>Dikarya</taxon>
        <taxon>Basidiomycota</taxon>
        <taxon>Agaricomycotina</taxon>
        <taxon>Agaricomycetes</taxon>
        <taxon>Polyporales</taxon>
        <taxon>Phanerochaetaceae</taxon>
        <taxon>Phanerochaete</taxon>
    </lineage>
</organism>
<gene>
    <name evidence="2" type="ORF">PsYK624_015250</name>
</gene>
<evidence type="ECO:0000313" key="3">
    <source>
        <dbReference type="Proteomes" id="UP000703269"/>
    </source>
</evidence>
<proteinExistence type="predicted"/>
<evidence type="ECO:0000313" key="2">
    <source>
        <dbReference type="EMBL" id="GJE85446.1"/>
    </source>
</evidence>
<dbReference type="Proteomes" id="UP000703269">
    <property type="component" value="Unassembled WGS sequence"/>
</dbReference>
<keyword evidence="3" id="KW-1185">Reference proteome</keyword>
<feature type="transmembrane region" description="Helical" evidence="1">
    <location>
        <begin position="40"/>
        <end position="66"/>
    </location>
</feature>